<dbReference type="OrthoDB" id="4843387at2759"/>
<organism evidence="1 2">
    <name type="scientific">Caligus rogercresseyi</name>
    <name type="common">Sea louse</name>
    <dbReference type="NCBI Taxonomy" id="217165"/>
    <lineage>
        <taxon>Eukaryota</taxon>
        <taxon>Metazoa</taxon>
        <taxon>Ecdysozoa</taxon>
        <taxon>Arthropoda</taxon>
        <taxon>Crustacea</taxon>
        <taxon>Multicrustacea</taxon>
        <taxon>Hexanauplia</taxon>
        <taxon>Copepoda</taxon>
        <taxon>Siphonostomatoida</taxon>
        <taxon>Caligidae</taxon>
        <taxon>Caligus</taxon>
    </lineage>
</organism>
<keyword evidence="2" id="KW-1185">Reference proteome</keyword>
<sequence>LDGDQHEILAEDNVATTEPRPDPLDFSSGGMLRAKLAAFATAMLRPEDLGREVEAMKRSYIITVCQAFRRRVEAFIEAKGGEIHK</sequence>
<evidence type="ECO:0000313" key="1">
    <source>
        <dbReference type="EMBL" id="QQP54681.1"/>
    </source>
</evidence>
<reference evidence="2" key="1">
    <citation type="submission" date="2021-01" db="EMBL/GenBank/DDBJ databases">
        <title>Caligus Genome Assembly.</title>
        <authorList>
            <person name="Gallardo-Escarate C."/>
        </authorList>
    </citation>
    <scope>NUCLEOTIDE SEQUENCE [LARGE SCALE GENOMIC DNA]</scope>
</reference>
<dbReference type="Proteomes" id="UP000595437">
    <property type="component" value="Chromosome 5"/>
</dbReference>
<gene>
    <name evidence="1" type="ORF">FKW44_007590</name>
</gene>
<proteinExistence type="predicted"/>
<dbReference type="EMBL" id="CP045894">
    <property type="protein sequence ID" value="QQP54681.1"/>
    <property type="molecule type" value="Genomic_DNA"/>
</dbReference>
<accession>A0A7T8QTN1</accession>
<evidence type="ECO:0000313" key="2">
    <source>
        <dbReference type="Proteomes" id="UP000595437"/>
    </source>
</evidence>
<protein>
    <submittedName>
        <fullName evidence="1">Transposable element</fullName>
    </submittedName>
</protein>
<name>A0A7T8QTN1_CALRO</name>
<dbReference type="AlphaFoldDB" id="A0A7T8QTN1"/>
<feature type="non-terminal residue" evidence="1">
    <location>
        <position position="1"/>
    </location>
</feature>